<dbReference type="PROSITE" id="PS51352">
    <property type="entry name" value="THIOREDOXIN_2"/>
    <property type="match status" value="1"/>
</dbReference>
<gene>
    <name evidence="2" type="ORF">UFOPK1722_00204</name>
</gene>
<sequence>MLLLSGVVGAVACGGAEDAGVASIPVIDLDGRETTVAEEADGRMALVSLWAVWCQPCKKEIPVLDEIAVEHPDVAVIALNIGDEESAIRDFVDEFSVKATVVIDRDGDVLSALGAPTVPVTVILGSDGEVRWKHIGAVDADIVRAAVTDAR</sequence>
<organism evidence="2">
    <name type="scientific">freshwater metagenome</name>
    <dbReference type="NCBI Taxonomy" id="449393"/>
    <lineage>
        <taxon>unclassified sequences</taxon>
        <taxon>metagenomes</taxon>
        <taxon>ecological metagenomes</taxon>
    </lineage>
</organism>
<dbReference type="PANTHER" id="PTHR42852:SF17">
    <property type="entry name" value="THIOREDOXIN-LIKE PROTEIN HI_1115"/>
    <property type="match status" value="1"/>
</dbReference>
<dbReference type="GO" id="GO:0016491">
    <property type="term" value="F:oxidoreductase activity"/>
    <property type="evidence" value="ECO:0007669"/>
    <property type="project" value="InterPro"/>
</dbReference>
<dbReference type="InterPro" id="IPR036249">
    <property type="entry name" value="Thioredoxin-like_sf"/>
</dbReference>
<dbReference type="EMBL" id="CAEZTS010000010">
    <property type="protein sequence ID" value="CAB4568127.1"/>
    <property type="molecule type" value="Genomic_DNA"/>
</dbReference>
<dbReference type="Gene3D" id="3.40.30.10">
    <property type="entry name" value="Glutaredoxin"/>
    <property type="match status" value="1"/>
</dbReference>
<feature type="domain" description="Thioredoxin" evidence="1">
    <location>
        <begin position="15"/>
        <end position="151"/>
    </location>
</feature>
<accession>A0A6J6DVT9</accession>
<name>A0A6J6DVT9_9ZZZZ</name>
<dbReference type="CDD" id="cd02966">
    <property type="entry name" value="TlpA_like_family"/>
    <property type="match status" value="1"/>
</dbReference>
<dbReference type="InterPro" id="IPR013740">
    <property type="entry name" value="Redoxin"/>
</dbReference>
<evidence type="ECO:0000259" key="1">
    <source>
        <dbReference type="PROSITE" id="PS51352"/>
    </source>
</evidence>
<dbReference type="PANTHER" id="PTHR42852">
    <property type="entry name" value="THIOL:DISULFIDE INTERCHANGE PROTEIN DSBE"/>
    <property type="match status" value="1"/>
</dbReference>
<dbReference type="InterPro" id="IPR050553">
    <property type="entry name" value="Thioredoxin_ResA/DsbE_sf"/>
</dbReference>
<dbReference type="InterPro" id="IPR013766">
    <property type="entry name" value="Thioredoxin_domain"/>
</dbReference>
<evidence type="ECO:0000313" key="2">
    <source>
        <dbReference type="EMBL" id="CAB4568127.1"/>
    </source>
</evidence>
<dbReference type="SUPFAM" id="SSF52833">
    <property type="entry name" value="Thioredoxin-like"/>
    <property type="match status" value="1"/>
</dbReference>
<dbReference type="AlphaFoldDB" id="A0A6J6DVT9"/>
<proteinExistence type="predicted"/>
<dbReference type="Pfam" id="PF08534">
    <property type="entry name" value="Redoxin"/>
    <property type="match status" value="1"/>
</dbReference>
<protein>
    <submittedName>
        <fullName evidence="2">Unannotated protein</fullName>
    </submittedName>
</protein>
<reference evidence="2" key="1">
    <citation type="submission" date="2020-05" db="EMBL/GenBank/DDBJ databases">
        <authorList>
            <person name="Chiriac C."/>
            <person name="Salcher M."/>
            <person name="Ghai R."/>
            <person name="Kavagutti S V."/>
        </authorList>
    </citation>
    <scope>NUCLEOTIDE SEQUENCE</scope>
</reference>